<sequence>IVATNLSRRAAIVGTSGGVVVDWLLDIEHVVSLKFKDIECNHLASPGVWRSPPS</sequence>
<accession>A0A392TB92</accession>
<keyword evidence="2" id="KW-1185">Reference proteome</keyword>
<evidence type="ECO:0000313" key="1">
    <source>
        <dbReference type="EMBL" id="MCI57824.1"/>
    </source>
</evidence>
<feature type="non-terminal residue" evidence="1">
    <location>
        <position position="1"/>
    </location>
</feature>
<organism evidence="1 2">
    <name type="scientific">Trifolium medium</name>
    <dbReference type="NCBI Taxonomy" id="97028"/>
    <lineage>
        <taxon>Eukaryota</taxon>
        <taxon>Viridiplantae</taxon>
        <taxon>Streptophyta</taxon>
        <taxon>Embryophyta</taxon>
        <taxon>Tracheophyta</taxon>
        <taxon>Spermatophyta</taxon>
        <taxon>Magnoliopsida</taxon>
        <taxon>eudicotyledons</taxon>
        <taxon>Gunneridae</taxon>
        <taxon>Pentapetalae</taxon>
        <taxon>rosids</taxon>
        <taxon>fabids</taxon>
        <taxon>Fabales</taxon>
        <taxon>Fabaceae</taxon>
        <taxon>Papilionoideae</taxon>
        <taxon>50 kb inversion clade</taxon>
        <taxon>NPAAA clade</taxon>
        <taxon>Hologalegina</taxon>
        <taxon>IRL clade</taxon>
        <taxon>Trifolieae</taxon>
        <taxon>Trifolium</taxon>
    </lineage>
</organism>
<dbReference type="EMBL" id="LXQA010535791">
    <property type="protein sequence ID" value="MCI57824.1"/>
    <property type="molecule type" value="Genomic_DNA"/>
</dbReference>
<name>A0A392TB92_9FABA</name>
<dbReference type="Proteomes" id="UP000265520">
    <property type="component" value="Unassembled WGS sequence"/>
</dbReference>
<comment type="caution">
    <text evidence="1">The sequence shown here is derived from an EMBL/GenBank/DDBJ whole genome shotgun (WGS) entry which is preliminary data.</text>
</comment>
<protein>
    <submittedName>
        <fullName evidence="1">Uncharacterized protein</fullName>
    </submittedName>
</protein>
<reference evidence="1 2" key="1">
    <citation type="journal article" date="2018" name="Front. Plant Sci.">
        <title>Red Clover (Trifolium pratense) and Zigzag Clover (T. medium) - A Picture of Genomic Similarities and Differences.</title>
        <authorList>
            <person name="Dluhosova J."/>
            <person name="Istvanek J."/>
            <person name="Nedelnik J."/>
            <person name="Repkova J."/>
        </authorList>
    </citation>
    <scope>NUCLEOTIDE SEQUENCE [LARGE SCALE GENOMIC DNA]</scope>
    <source>
        <strain evidence="2">cv. 10/8</strain>
        <tissue evidence="1">Leaf</tissue>
    </source>
</reference>
<dbReference type="AlphaFoldDB" id="A0A392TB92"/>
<evidence type="ECO:0000313" key="2">
    <source>
        <dbReference type="Proteomes" id="UP000265520"/>
    </source>
</evidence>
<proteinExistence type="predicted"/>